<organism evidence="10 11">
    <name type="scientific">Aquipuribacter hungaricus</name>
    <dbReference type="NCBI Taxonomy" id="545624"/>
    <lineage>
        <taxon>Bacteria</taxon>
        <taxon>Bacillati</taxon>
        <taxon>Actinomycetota</taxon>
        <taxon>Actinomycetes</taxon>
        <taxon>Micrococcales</taxon>
        <taxon>Intrasporangiaceae</taxon>
        <taxon>Aquipuribacter</taxon>
    </lineage>
</organism>
<dbReference type="Gene3D" id="1.10.10.10">
    <property type="entry name" value="Winged helix-like DNA-binding domain superfamily/Winged helix DNA-binding domain"/>
    <property type="match status" value="1"/>
</dbReference>
<keyword evidence="11" id="KW-1185">Reference proteome</keyword>
<dbReference type="Gene3D" id="1.10.1740.10">
    <property type="match status" value="1"/>
</dbReference>
<dbReference type="InterPro" id="IPR014305">
    <property type="entry name" value="RNA_pol_sigma-G_actinobac"/>
</dbReference>
<proteinExistence type="inferred from homology"/>
<name>A0ABV7WJX5_9MICO</name>
<dbReference type="InterPro" id="IPR013325">
    <property type="entry name" value="RNA_pol_sigma_r2"/>
</dbReference>
<evidence type="ECO:0000256" key="1">
    <source>
        <dbReference type="ARBA" id="ARBA00010641"/>
    </source>
</evidence>
<evidence type="ECO:0000313" key="10">
    <source>
        <dbReference type="EMBL" id="MFC3689689.1"/>
    </source>
</evidence>
<accession>A0ABV7WJX5</accession>
<dbReference type="InterPro" id="IPR013249">
    <property type="entry name" value="RNA_pol_sigma70_r4_t2"/>
</dbReference>
<dbReference type="Pfam" id="PF12680">
    <property type="entry name" value="SnoaL_2"/>
    <property type="match status" value="1"/>
</dbReference>
<comment type="similarity">
    <text evidence="1">Belongs to the sigma-70 factor family. ECF subfamily.</text>
</comment>
<dbReference type="CDD" id="cd06171">
    <property type="entry name" value="Sigma70_r4"/>
    <property type="match status" value="1"/>
</dbReference>
<dbReference type="SUPFAM" id="SSF88946">
    <property type="entry name" value="Sigma2 domain of RNA polymerase sigma factors"/>
    <property type="match status" value="1"/>
</dbReference>
<evidence type="ECO:0000256" key="6">
    <source>
        <dbReference type="SAM" id="MobiDB-lite"/>
    </source>
</evidence>
<keyword evidence="5" id="KW-0804">Transcription</keyword>
<sequence length="347" mass="37661">MTQLAEHGTTTTGAEVHGPPAQPGGMDPELAAYRGELTGYCYRMLGSVHDAEDAVQECLVRAWRSQAGFEGRSSVRSWLYRIATNVCIDAISSRRRRATPLEIGGPSAPVVGSLADVRPHEEWLEPLPWRGASPAVTDPAELAGERESVRLAFVAALQHLPPRQRAVLILREVLRFSAEETAELLGSTVASANSALQRARATMAQHHADPQPLDPLDEEHRLLLERYVDAFERYDIDAFVALLHADATQNMPPFAMWLRGAQDVGAWMLGPGAGCRGSRIVETTGANGCPAYAQYRPADDGDGHQAWAVHVLEVTGGRISAITSFLDTALFERFGLPTRLPAERTGG</sequence>
<evidence type="ECO:0000256" key="3">
    <source>
        <dbReference type="ARBA" id="ARBA00023015"/>
    </source>
</evidence>
<dbReference type="SUPFAM" id="SSF88659">
    <property type="entry name" value="Sigma3 and sigma4 domains of RNA polymerase sigma factors"/>
    <property type="match status" value="1"/>
</dbReference>
<dbReference type="InterPro" id="IPR037401">
    <property type="entry name" value="SnoaL-like"/>
</dbReference>
<feature type="compositionally biased region" description="Polar residues" evidence="6">
    <location>
        <begin position="1"/>
        <end position="13"/>
    </location>
</feature>
<comment type="subunit">
    <text evidence="2">Interacts transiently with the RNA polymerase catalytic core formed by RpoA, RpoB, RpoC and RpoZ (2 alpha, 1 beta, 1 beta' and 1 omega subunit) to form the RNA polymerase holoenzyme that can initiate transcription.</text>
</comment>
<dbReference type="InterPro" id="IPR007627">
    <property type="entry name" value="RNA_pol_sigma70_r2"/>
</dbReference>
<keyword evidence="3" id="KW-0805">Transcription regulation</keyword>
<dbReference type="Pfam" id="PF08281">
    <property type="entry name" value="Sigma70_r4_2"/>
    <property type="match status" value="1"/>
</dbReference>
<dbReference type="PANTHER" id="PTHR43133:SF65">
    <property type="entry name" value="ECF RNA POLYMERASE SIGMA FACTOR SIGG"/>
    <property type="match status" value="1"/>
</dbReference>
<dbReference type="InterPro" id="IPR014284">
    <property type="entry name" value="RNA_pol_sigma-70_dom"/>
</dbReference>
<dbReference type="PANTHER" id="PTHR43133">
    <property type="entry name" value="RNA POLYMERASE ECF-TYPE SIGMA FACTO"/>
    <property type="match status" value="1"/>
</dbReference>
<feature type="domain" description="SnoaL-like" evidence="9">
    <location>
        <begin position="225"/>
        <end position="321"/>
    </location>
</feature>
<evidence type="ECO:0000259" key="7">
    <source>
        <dbReference type="Pfam" id="PF04542"/>
    </source>
</evidence>
<dbReference type="NCBIfam" id="TIGR02937">
    <property type="entry name" value="sigma70-ECF"/>
    <property type="match status" value="1"/>
</dbReference>
<dbReference type="NCBIfam" id="TIGR02960">
    <property type="entry name" value="SigX5"/>
    <property type="match status" value="1"/>
</dbReference>
<evidence type="ECO:0000259" key="9">
    <source>
        <dbReference type="Pfam" id="PF12680"/>
    </source>
</evidence>
<evidence type="ECO:0000256" key="2">
    <source>
        <dbReference type="ARBA" id="ARBA00011344"/>
    </source>
</evidence>
<feature type="domain" description="RNA polymerase sigma-70 region 2" evidence="7">
    <location>
        <begin position="32"/>
        <end position="97"/>
    </location>
</feature>
<keyword evidence="4" id="KW-0731">Sigma factor</keyword>
<comment type="caution">
    <text evidence="10">The sequence shown here is derived from an EMBL/GenBank/DDBJ whole genome shotgun (WGS) entry which is preliminary data.</text>
</comment>
<dbReference type="SUPFAM" id="SSF54427">
    <property type="entry name" value="NTF2-like"/>
    <property type="match status" value="1"/>
</dbReference>
<feature type="domain" description="RNA polymerase sigma factor 70 region 4 type 2" evidence="8">
    <location>
        <begin position="151"/>
        <end position="203"/>
    </location>
</feature>
<dbReference type="InterPro" id="IPR039425">
    <property type="entry name" value="RNA_pol_sigma-70-like"/>
</dbReference>
<dbReference type="NCBIfam" id="NF006089">
    <property type="entry name" value="PRK08241.1"/>
    <property type="match status" value="1"/>
</dbReference>
<dbReference type="RefSeq" id="WP_340294037.1">
    <property type="nucleotide sequence ID" value="NZ_JBBEOI010000134.1"/>
</dbReference>
<evidence type="ECO:0000313" key="11">
    <source>
        <dbReference type="Proteomes" id="UP001595685"/>
    </source>
</evidence>
<dbReference type="Proteomes" id="UP001595685">
    <property type="component" value="Unassembled WGS sequence"/>
</dbReference>
<dbReference type="Gene3D" id="3.10.450.50">
    <property type="match status" value="1"/>
</dbReference>
<feature type="region of interest" description="Disordered" evidence="6">
    <location>
        <begin position="1"/>
        <end position="29"/>
    </location>
</feature>
<evidence type="ECO:0000256" key="5">
    <source>
        <dbReference type="ARBA" id="ARBA00023163"/>
    </source>
</evidence>
<dbReference type="EMBL" id="JBHRWW010000012">
    <property type="protein sequence ID" value="MFC3689689.1"/>
    <property type="molecule type" value="Genomic_DNA"/>
</dbReference>
<evidence type="ECO:0000259" key="8">
    <source>
        <dbReference type="Pfam" id="PF08281"/>
    </source>
</evidence>
<dbReference type="InterPro" id="IPR032710">
    <property type="entry name" value="NTF2-like_dom_sf"/>
</dbReference>
<dbReference type="Pfam" id="PF04542">
    <property type="entry name" value="Sigma70_r2"/>
    <property type="match status" value="1"/>
</dbReference>
<protein>
    <submittedName>
        <fullName evidence="10">Sigma-70 family RNA polymerase sigma factor</fullName>
    </submittedName>
</protein>
<dbReference type="InterPro" id="IPR013324">
    <property type="entry name" value="RNA_pol_sigma_r3/r4-like"/>
</dbReference>
<dbReference type="InterPro" id="IPR036388">
    <property type="entry name" value="WH-like_DNA-bd_sf"/>
</dbReference>
<gene>
    <name evidence="10" type="ORF">ACFOLH_15180</name>
</gene>
<evidence type="ECO:0000256" key="4">
    <source>
        <dbReference type="ARBA" id="ARBA00023082"/>
    </source>
</evidence>
<reference evidence="11" key="1">
    <citation type="journal article" date="2019" name="Int. J. Syst. Evol. Microbiol.">
        <title>The Global Catalogue of Microorganisms (GCM) 10K type strain sequencing project: providing services to taxonomists for standard genome sequencing and annotation.</title>
        <authorList>
            <consortium name="The Broad Institute Genomics Platform"/>
            <consortium name="The Broad Institute Genome Sequencing Center for Infectious Disease"/>
            <person name="Wu L."/>
            <person name="Ma J."/>
        </authorList>
    </citation>
    <scope>NUCLEOTIDE SEQUENCE [LARGE SCALE GENOMIC DNA]</scope>
    <source>
        <strain evidence="11">NCAIM B.02333</strain>
    </source>
</reference>